<dbReference type="KEGG" id="sri:SELR_20820"/>
<dbReference type="HOGENOM" id="CLU_2976742_0_0_9"/>
<dbReference type="Proteomes" id="UP000007887">
    <property type="component" value="Chromosome"/>
</dbReference>
<sequence>MTLAMKMMEERKEGRKEGVASVAVSMLKLKLSLDVIQAATELPLEAIKKLAVENNISI</sequence>
<dbReference type="EMBL" id="AP012292">
    <property type="protein sequence ID" value="BAL83790.1"/>
    <property type="molecule type" value="Genomic_DNA"/>
</dbReference>
<dbReference type="AlphaFoldDB" id="I0GSQ3"/>
<evidence type="ECO:0000313" key="2">
    <source>
        <dbReference type="Proteomes" id="UP000007887"/>
    </source>
</evidence>
<protein>
    <submittedName>
        <fullName evidence="1">Uncharacterized protein</fullName>
    </submittedName>
</protein>
<evidence type="ECO:0000313" key="1">
    <source>
        <dbReference type="EMBL" id="BAL83790.1"/>
    </source>
</evidence>
<dbReference type="PATRIC" id="fig|927704.6.peg.2158"/>
<organism evidence="1 2">
    <name type="scientific">Selenomonas ruminantium subsp. lactilytica (strain NBRC 103574 / TAM6421)</name>
    <dbReference type="NCBI Taxonomy" id="927704"/>
    <lineage>
        <taxon>Bacteria</taxon>
        <taxon>Bacillati</taxon>
        <taxon>Bacillota</taxon>
        <taxon>Negativicutes</taxon>
        <taxon>Selenomonadales</taxon>
        <taxon>Selenomonadaceae</taxon>
        <taxon>Selenomonas</taxon>
    </lineage>
</organism>
<name>I0GSQ3_SELRL</name>
<reference evidence="1 2" key="1">
    <citation type="submission" date="2011-10" db="EMBL/GenBank/DDBJ databases">
        <title>Whole genome sequence of Selenomonas ruminantium subsp. lactilytica TAM6421.</title>
        <authorList>
            <person name="Oguchi A."/>
            <person name="Ankai A."/>
            <person name="Kaneko J."/>
            <person name="Yamada-Narita S."/>
            <person name="Fukui S."/>
            <person name="Takahashi M."/>
            <person name="Onodera T."/>
            <person name="Kojima S."/>
            <person name="Fushimi T."/>
            <person name="Abe N."/>
            <person name="Kamio Y."/>
            <person name="Yamazaki S."/>
            <person name="Fujita N."/>
        </authorList>
    </citation>
    <scope>NUCLEOTIDE SEQUENCE [LARGE SCALE GENOMIC DNA]</scope>
    <source>
        <strain evidence="2">NBRC 103574 / TAM6421</strain>
    </source>
</reference>
<gene>
    <name evidence="1" type="ordered locus">SELR_20820</name>
</gene>
<proteinExistence type="predicted"/>
<accession>I0GSQ3</accession>